<reference evidence="1" key="2">
    <citation type="journal article" date="2015" name="Data Brief">
        <title>Shoot transcriptome of the giant reed, Arundo donax.</title>
        <authorList>
            <person name="Barrero R.A."/>
            <person name="Guerrero F.D."/>
            <person name="Moolhuijzen P."/>
            <person name="Goolsby J.A."/>
            <person name="Tidwell J."/>
            <person name="Bellgard S.E."/>
            <person name="Bellgard M.I."/>
        </authorList>
    </citation>
    <scope>NUCLEOTIDE SEQUENCE</scope>
    <source>
        <tissue evidence="1">Shoot tissue taken approximately 20 cm above the soil surface</tissue>
    </source>
</reference>
<name>A0A0A9AIH7_ARUDO</name>
<organism evidence="1">
    <name type="scientific">Arundo donax</name>
    <name type="common">Giant reed</name>
    <name type="synonym">Donax arundinaceus</name>
    <dbReference type="NCBI Taxonomy" id="35708"/>
    <lineage>
        <taxon>Eukaryota</taxon>
        <taxon>Viridiplantae</taxon>
        <taxon>Streptophyta</taxon>
        <taxon>Embryophyta</taxon>
        <taxon>Tracheophyta</taxon>
        <taxon>Spermatophyta</taxon>
        <taxon>Magnoliopsida</taxon>
        <taxon>Liliopsida</taxon>
        <taxon>Poales</taxon>
        <taxon>Poaceae</taxon>
        <taxon>PACMAD clade</taxon>
        <taxon>Arundinoideae</taxon>
        <taxon>Arundineae</taxon>
        <taxon>Arundo</taxon>
    </lineage>
</organism>
<protein>
    <submittedName>
        <fullName evidence="1">Uncharacterized protein</fullName>
    </submittedName>
</protein>
<reference evidence="1" key="1">
    <citation type="submission" date="2014-09" db="EMBL/GenBank/DDBJ databases">
        <authorList>
            <person name="Magalhaes I.L.F."/>
            <person name="Oliveira U."/>
            <person name="Santos F.R."/>
            <person name="Vidigal T.H.D.A."/>
            <person name="Brescovit A.D."/>
            <person name="Santos A.J."/>
        </authorList>
    </citation>
    <scope>NUCLEOTIDE SEQUENCE</scope>
    <source>
        <tissue evidence="1">Shoot tissue taken approximately 20 cm above the soil surface</tissue>
    </source>
</reference>
<evidence type="ECO:0000313" key="1">
    <source>
        <dbReference type="EMBL" id="JAD49633.1"/>
    </source>
</evidence>
<dbReference type="AlphaFoldDB" id="A0A0A9AIH7"/>
<dbReference type="EMBL" id="GBRH01248262">
    <property type="protein sequence ID" value="JAD49633.1"/>
    <property type="molecule type" value="Transcribed_RNA"/>
</dbReference>
<sequence>MEPSIPGKPLLSPIASNLAVSCSLGNLMYSGPNTSTTAVANLLKHSRAVLSPTRT</sequence>
<proteinExistence type="predicted"/>
<accession>A0A0A9AIH7</accession>